<feature type="non-terminal residue" evidence="1">
    <location>
        <position position="1"/>
    </location>
</feature>
<protein>
    <submittedName>
        <fullName evidence="1">Uncharacterized protein</fullName>
    </submittedName>
</protein>
<dbReference type="AlphaFoldDB" id="A0A955L8P4"/>
<comment type="caution">
    <text evidence="1">The sequence shown here is derived from an EMBL/GenBank/DDBJ whole genome shotgun (WGS) entry which is preliminary data.</text>
</comment>
<sequence>DILEELLNVIEIGKDLVNDFQCSKETKIPQKLKLCSLYLIRSIFKNNSNILNNPFQRIGVQEVNWNGEKEDSLYHLIALRE</sequence>
<evidence type="ECO:0000313" key="1">
    <source>
        <dbReference type="EMBL" id="MCA9386089.1"/>
    </source>
</evidence>
<gene>
    <name evidence="1" type="ORF">KC717_05570</name>
</gene>
<accession>A0A955L8P4</accession>
<reference evidence="1" key="1">
    <citation type="submission" date="2020-04" db="EMBL/GenBank/DDBJ databases">
        <authorList>
            <person name="Zhang T."/>
        </authorList>
    </citation>
    <scope>NUCLEOTIDE SEQUENCE</scope>
    <source>
        <strain evidence="1">HKST-UBA11</strain>
    </source>
</reference>
<proteinExistence type="predicted"/>
<organism evidence="1 2">
    <name type="scientific">Candidatus Dojkabacteria bacterium</name>
    <dbReference type="NCBI Taxonomy" id="2099670"/>
    <lineage>
        <taxon>Bacteria</taxon>
        <taxon>Candidatus Dojkabacteria</taxon>
    </lineage>
</organism>
<name>A0A955L8P4_9BACT</name>
<reference evidence="1" key="2">
    <citation type="journal article" date="2021" name="Microbiome">
        <title>Successional dynamics and alternative stable states in a saline activated sludge microbial community over 9 years.</title>
        <authorList>
            <person name="Wang Y."/>
            <person name="Ye J."/>
            <person name="Ju F."/>
            <person name="Liu L."/>
            <person name="Boyd J.A."/>
            <person name="Deng Y."/>
            <person name="Parks D.H."/>
            <person name="Jiang X."/>
            <person name="Yin X."/>
            <person name="Woodcroft B.J."/>
            <person name="Tyson G.W."/>
            <person name="Hugenholtz P."/>
            <person name="Polz M.F."/>
            <person name="Zhang T."/>
        </authorList>
    </citation>
    <scope>NUCLEOTIDE SEQUENCE</scope>
    <source>
        <strain evidence="1">HKST-UBA11</strain>
    </source>
</reference>
<dbReference type="Proteomes" id="UP000754563">
    <property type="component" value="Unassembled WGS sequence"/>
</dbReference>
<evidence type="ECO:0000313" key="2">
    <source>
        <dbReference type="Proteomes" id="UP000754563"/>
    </source>
</evidence>
<dbReference type="EMBL" id="JAGQLH010000077">
    <property type="protein sequence ID" value="MCA9386089.1"/>
    <property type="molecule type" value="Genomic_DNA"/>
</dbReference>